<feature type="domain" description="SET" evidence="6">
    <location>
        <begin position="152"/>
        <end position="430"/>
    </location>
</feature>
<dbReference type="VEuPathDB" id="FungiDB:TREMEDRAFT_58351"/>
<dbReference type="Gene3D" id="1.10.220.160">
    <property type="match status" value="1"/>
</dbReference>
<protein>
    <recommendedName>
        <fullName evidence="10">SET domain-containing protein</fullName>
    </recommendedName>
</protein>
<dbReference type="STRING" id="5217.A0A4Q1BGE0"/>
<feature type="region of interest" description="Disordered" evidence="5">
    <location>
        <begin position="1"/>
        <end position="46"/>
    </location>
</feature>
<dbReference type="Gene3D" id="6.10.140.2220">
    <property type="match status" value="1"/>
</dbReference>
<evidence type="ECO:0008006" key="10">
    <source>
        <dbReference type="Google" id="ProtNLM"/>
    </source>
</evidence>
<evidence type="ECO:0000313" key="8">
    <source>
        <dbReference type="EMBL" id="RXK36551.1"/>
    </source>
</evidence>
<evidence type="ECO:0000313" key="9">
    <source>
        <dbReference type="Proteomes" id="UP000289152"/>
    </source>
</evidence>
<evidence type="ECO:0000256" key="4">
    <source>
        <dbReference type="PROSITE-ProRule" id="PRU00134"/>
    </source>
</evidence>
<dbReference type="OrthoDB" id="265717at2759"/>
<dbReference type="InterPro" id="IPR001214">
    <property type="entry name" value="SET_dom"/>
</dbReference>
<dbReference type="PANTHER" id="PTHR12197:SF251">
    <property type="entry name" value="EG:BACR7C10.4 PROTEIN"/>
    <property type="match status" value="1"/>
</dbReference>
<evidence type="ECO:0000256" key="3">
    <source>
        <dbReference type="ARBA" id="ARBA00022833"/>
    </source>
</evidence>
<dbReference type="InterPro" id="IPR050869">
    <property type="entry name" value="H3K4_H4K5_MeTrfase"/>
</dbReference>
<proteinExistence type="predicted"/>
<evidence type="ECO:0000256" key="1">
    <source>
        <dbReference type="ARBA" id="ARBA00022723"/>
    </source>
</evidence>
<dbReference type="AlphaFoldDB" id="A0A4Q1BGE0"/>
<dbReference type="InterPro" id="IPR002893">
    <property type="entry name" value="Znf_MYND"/>
</dbReference>
<dbReference type="SMART" id="SM00317">
    <property type="entry name" value="SET"/>
    <property type="match status" value="1"/>
</dbReference>
<dbReference type="Pfam" id="PF00856">
    <property type="entry name" value="SET"/>
    <property type="match status" value="1"/>
</dbReference>
<evidence type="ECO:0000259" key="6">
    <source>
        <dbReference type="PROSITE" id="PS50280"/>
    </source>
</evidence>
<reference evidence="8 9" key="1">
    <citation type="submission" date="2016-06" db="EMBL/GenBank/DDBJ databases">
        <title>Evolution of pathogenesis and genome organization in the Tremellales.</title>
        <authorList>
            <person name="Cuomo C."/>
            <person name="Litvintseva A."/>
            <person name="Heitman J."/>
            <person name="Chen Y."/>
            <person name="Sun S."/>
            <person name="Springer D."/>
            <person name="Dromer F."/>
            <person name="Young S."/>
            <person name="Zeng Q."/>
            <person name="Chapman S."/>
            <person name="Gujja S."/>
            <person name="Saif S."/>
            <person name="Birren B."/>
        </authorList>
    </citation>
    <scope>NUCLEOTIDE SEQUENCE [LARGE SCALE GENOMIC DNA]</scope>
    <source>
        <strain evidence="8 9">ATCC 28783</strain>
    </source>
</reference>
<feature type="compositionally biased region" description="Low complexity" evidence="5">
    <location>
        <begin position="21"/>
        <end position="33"/>
    </location>
</feature>
<dbReference type="Gene3D" id="2.170.270.10">
    <property type="entry name" value="SET domain"/>
    <property type="match status" value="1"/>
</dbReference>
<dbReference type="OMA" id="LIHRECK"/>
<evidence type="ECO:0000256" key="5">
    <source>
        <dbReference type="SAM" id="MobiDB-lite"/>
    </source>
</evidence>
<organism evidence="8 9">
    <name type="scientific">Tremella mesenterica</name>
    <name type="common">Jelly fungus</name>
    <dbReference type="NCBI Taxonomy" id="5217"/>
    <lineage>
        <taxon>Eukaryota</taxon>
        <taxon>Fungi</taxon>
        <taxon>Dikarya</taxon>
        <taxon>Basidiomycota</taxon>
        <taxon>Agaricomycotina</taxon>
        <taxon>Tremellomycetes</taxon>
        <taxon>Tremellales</taxon>
        <taxon>Tremellaceae</taxon>
        <taxon>Tremella</taxon>
    </lineage>
</organism>
<keyword evidence="2 4" id="KW-0863">Zinc-finger</keyword>
<dbReference type="PROSITE" id="PS50865">
    <property type="entry name" value="ZF_MYND_2"/>
    <property type="match status" value="1"/>
</dbReference>
<evidence type="ECO:0000259" key="7">
    <source>
        <dbReference type="PROSITE" id="PS50865"/>
    </source>
</evidence>
<keyword evidence="9" id="KW-1185">Reference proteome</keyword>
<feature type="compositionally biased region" description="Low complexity" evidence="5">
    <location>
        <begin position="102"/>
        <end position="119"/>
    </location>
</feature>
<feature type="region of interest" description="Disordered" evidence="5">
    <location>
        <begin position="72"/>
        <end position="137"/>
    </location>
</feature>
<keyword evidence="3" id="KW-0862">Zinc</keyword>
<dbReference type="Proteomes" id="UP000289152">
    <property type="component" value="Unassembled WGS sequence"/>
</dbReference>
<dbReference type="PANTHER" id="PTHR12197">
    <property type="entry name" value="HISTONE-LYSINE N-METHYLTRANSFERASE SMYD"/>
    <property type="match status" value="1"/>
</dbReference>
<keyword evidence="1" id="KW-0479">Metal-binding</keyword>
<comment type="caution">
    <text evidence="8">The sequence shown here is derived from an EMBL/GenBank/DDBJ whole genome shotgun (WGS) entry which is preliminary data.</text>
</comment>
<feature type="domain" description="MYND-type" evidence="7">
    <location>
        <begin position="196"/>
        <end position="246"/>
    </location>
</feature>
<dbReference type="GO" id="GO:0008270">
    <property type="term" value="F:zinc ion binding"/>
    <property type="evidence" value="ECO:0007669"/>
    <property type="project" value="UniProtKB-KW"/>
</dbReference>
<sequence length="660" mass="72385">MTSFSQLKAQKQKRISAVVHSSPSFSSSPKTLSPEPPVNSLPADGESLPATFKSLEIFNPFIDRWALGKSSTSESSHLKPLDFKTPTLLPDLPRAPSPPSSPISSGSRRSRSPSCSPPLGYLDVVETAPGPSKSRETNDLVHVNTVLEMDKEGVEVKIMNGRRGLFAKRRFAQGSVVLTRPPFVSVLSTPQLPERCSYCLLSPLELSISRRSLDPSPLERCEVCETVAYCSSSCATKDRSLHDYECRALRMSKQVADAASVPPEHIRALARLAWSFHTERSGTSDKHSRINAMKVLEDHLKTTFQGDKELEKQIEEHRAQCLRISKAVMMFIAMGLPNFDPQNPSLDLTSIFNKSTGSILQVISSFMINTFSASSPSLDLVGAALNPAMAMSNHSCSPNAVVVFPEGADSMRIVAIKAIEAGEEVLTHYVDLALPYAQRQAELRRTYHFECKCPTCDNRTKDGDKPVLDPRSILIHRECKSVPPGGAKLDLFQTNWRHISNLVREGQAMLDEDDRQGLDTSVTPLLTEELIPGLSGIIPHSSWPLLPLLRIAARTTVKLTPQDVEKAVGYYETYCQGARQVYPADHPVLAVVAAEAAKTLALTVAWDISRNSLTRCVEAFSTAAKACGIAFGPGGGIVGAEMLWEANRHHQEYARRFEDA</sequence>
<dbReference type="PROSITE" id="PS50280">
    <property type="entry name" value="SET"/>
    <property type="match status" value="1"/>
</dbReference>
<dbReference type="EMBL" id="SDIL01000093">
    <property type="protein sequence ID" value="RXK36551.1"/>
    <property type="molecule type" value="Genomic_DNA"/>
</dbReference>
<dbReference type="SUPFAM" id="SSF82199">
    <property type="entry name" value="SET domain"/>
    <property type="match status" value="1"/>
</dbReference>
<dbReference type="InParanoid" id="A0A4Q1BGE0"/>
<dbReference type="GO" id="GO:0005634">
    <property type="term" value="C:nucleus"/>
    <property type="evidence" value="ECO:0007669"/>
    <property type="project" value="TreeGrafter"/>
</dbReference>
<name>A0A4Q1BGE0_TREME</name>
<gene>
    <name evidence="8" type="ORF">M231_06161</name>
</gene>
<evidence type="ECO:0000256" key="2">
    <source>
        <dbReference type="ARBA" id="ARBA00022771"/>
    </source>
</evidence>
<dbReference type="FunCoup" id="A0A4Q1BGE0">
    <property type="interactions" value="168"/>
</dbReference>
<accession>A0A4Q1BGE0</accession>
<dbReference type="SUPFAM" id="SSF144232">
    <property type="entry name" value="HIT/MYND zinc finger-like"/>
    <property type="match status" value="1"/>
</dbReference>
<dbReference type="InterPro" id="IPR046341">
    <property type="entry name" value="SET_dom_sf"/>
</dbReference>